<name>A0AAV8YMC9_9CUCU</name>
<dbReference type="EMBL" id="JAPWTK010000075">
    <property type="protein sequence ID" value="KAJ8952030.1"/>
    <property type="molecule type" value="Genomic_DNA"/>
</dbReference>
<comment type="caution">
    <text evidence="2">The sequence shown here is derived from an EMBL/GenBank/DDBJ whole genome shotgun (WGS) entry which is preliminary data.</text>
</comment>
<evidence type="ECO:0000256" key="1">
    <source>
        <dbReference type="SAM" id="MobiDB-lite"/>
    </source>
</evidence>
<dbReference type="AlphaFoldDB" id="A0AAV8YMC9"/>
<protein>
    <submittedName>
        <fullName evidence="2">Uncharacterized protein</fullName>
    </submittedName>
</protein>
<sequence length="239" mass="27172">MEDKNRELKEVCDIIICQAKERFNFTGHLVASNLLLPEKFSEYVKKFPENYLKQTFHVYLLFFLIPRWGCFPVSTSYGYEAYLIPPPPPITLPHVQLIRPDILFINVAVRDSPRKGRRIGDGGSSLAVQRRVLKHTGDDLHFARDTKRTMHRATIASTSLPGVLPLPRRRLYGCRQQRLGGVFVWVQSGVYEGKLLNTPTMPSGDGVPTKPTKQPMGTSPQQNTTYLFYSGIDSRYSKS</sequence>
<feature type="region of interest" description="Disordered" evidence="1">
    <location>
        <begin position="197"/>
        <end position="225"/>
    </location>
</feature>
<organism evidence="2 3">
    <name type="scientific">Aromia moschata</name>
    <dbReference type="NCBI Taxonomy" id="1265417"/>
    <lineage>
        <taxon>Eukaryota</taxon>
        <taxon>Metazoa</taxon>
        <taxon>Ecdysozoa</taxon>
        <taxon>Arthropoda</taxon>
        <taxon>Hexapoda</taxon>
        <taxon>Insecta</taxon>
        <taxon>Pterygota</taxon>
        <taxon>Neoptera</taxon>
        <taxon>Endopterygota</taxon>
        <taxon>Coleoptera</taxon>
        <taxon>Polyphaga</taxon>
        <taxon>Cucujiformia</taxon>
        <taxon>Chrysomeloidea</taxon>
        <taxon>Cerambycidae</taxon>
        <taxon>Cerambycinae</taxon>
        <taxon>Callichromatini</taxon>
        <taxon>Aromia</taxon>
    </lineage>
</organism>
<feature type="compositionally biased region" description="Polar residues" evidence="1">
    <location>
        <begin position="211"/>
        <end position="225"/>
    </location>
</feature>
<evidence type="ECO:0000313" key="2">
    <source>
        <dbReference type="EMBL" id="KAJ8952030.1"/>
    </source>
</evidence>
<reference evidence="2" key="1">
    <citation type="journal article" date="2023" name="Insect Mol. Biol.">
        <title>Genome sequencing provides insights into the evolution of gene families encoding plant cell wall-degrading enzymes in longhorned beetles.</title>
        <authorList>
            <person name="Shin N.R."/>
            <person name="Okamura Y."/>
            <person name="Kirsch R."/>
            <person name="Pauchet Y."/>
        </authorList>
    </citation>
    <scope>NUCLEOTIDE SEQUENCE</scope>
    <source>
        <strain evidence="2">AMC_N1</strain>
    </source>
</reference>
<evidence type="ECO:0000313" key="3">
    <source>
        <dbReference type="Proteomes" id="UP001162162"/>
    </source>
</evidence>
<keyword evidence="3" id="KW-1185">Reference proteome</keyword>
<accession>A0AAV8YMC9</accession>
<dbReference type="Proteomes" id="UP001162162">
    <property type="component" value="Unassembled WGS sequence"/>
</dbReference>
<gene>
    <name evidence="2" type="ORF">NQ318_023471</name>
</gene>
<proteinExistence type="predicted"/>